<dbReference type="AlphaFoldDB" id="A0A5N6HML0"/>
<evidence type="ECO:0000313" key="2">
    <source>
        <dbReference type="Proteomes" id="UP000325579"/>
    </source>
</evidence>
<proteinExistence type="predicted"/>
<protein>
    <submittedName>
        <fullName evidence="1">Uncharacterized protein</fullName>
    </submittedName>
</protein>
<name>A0A5N6HML0_9EURO</name>
<dbReference type="GeneID" id="43665688"/>
<dbReference type="EMBL" id="ML736745">
    <property type="protein sequence ID" value="KAE8408049.1"/>
    <property type="molecule type" value="Genomic_DNA"/>
</dbReference>
<organism evidence="1 2">
    <name type="scientific">Aspergillus pseudonomiae</name>
    <dbReference type="NCBI Taxonomy" id="1506151"/>
    <lineage>
        <taxon>Eukaryota</taxon>
        <taxon>Fungi</taxon>
        <taxon>Dikarya</taxon>
        <taxon>Ascomycota</taxon>
        <taxon>Pezizomycotina</taxon>
        <taxon>Eurotiomycetes</taxon>
        <taxon>Eurotiomycetidae</taxon>
        <taxon>Eurotiales</taxon>
        <taxon>Aspergillaceae</taxon>
        <taxon>Aspergillus</taxon>
        <taxon>Aspergillus subgen. Circumdati</taxon>
    </lineage>
</organism>
<sequence length="68" mass="7545">MSIVWASGRLRPGSLLGLTSFVLVSDSCFYYIRQCANMIDWFGRVRVFVLSWAFGLGDFMVAGFGGLV</sequence>
<accession>A0A5N6HML0</accession>
<reference evidence="1 2" key="1">
    <citation type="submission" date="2019-04" db="EMBL/GenBank/DDBJ databases">
        <authorList>
            <consortium name="DOE Joint Genome Institute"/>
            <person name="Mondo S."/>
            <person name="Kjaerbolling I."/>
            <person name="Vesth T."/>
            <person name="Frisvad J.C."/>
            <person name="Nybo J.L."/>
            <person name="Theobald S."/>
            <person name="Kildgaard S."/>
            <person name="Isbrandt T."/>
            <person name="Kuo A."/>
            <person name="Sato A."/>
            <person name="Lyhne E.K."/>
            <person name="Kogle M.E."/>
            <person name="Wiebenga A."/>
            <person name="Kun R.S."/>
            <person name="Lubbers R.J."/>
            <person name="Makela M.R."/>
            <person name="Barry K."/>
            <person name="Chovatia M."/>
            <person name="Clum A."/>
            <person name="Daum C."/>
            <person name="Haridas S."/>
            <person name="He G."/>
            <person name="LaButti K."/>
            <person name="Lipzen A."/>
            <person name="Riley R."/>
            <person name="Salamov A."/>
            <person name="Simmons B.A."/>
            <person name="Magnuson J.K."/>
            <person name="Henrissat B."/>
            <person name="Mortensen U.H."/>
            <person name="Larsen T.O."/>
            <person name="Devries R.P."/>
            <person name="Grigoriev I.V."/>
            <person name="Machida M."/>
            <person name="Baker S.E."/>
            <person name="Andersen M.R."/>
            <person name="Cantor M.N."/>
            <person name="Hua S.X."/>
        </authorList>
    </citation>
    <scope>NUCLEOTIDE SEQUENCE [LARGE SCALE GENOMIC DNA]</scope>
    <source>
        <strain evidence="1 2">CBS 119388</strain>
    </source>
</reference>
<keyword evidence="2" id="KW-1185">Reference proteome</keyword>
<evidence type="ECO:0000313" key="1">
    <source>
        <dbReference type="EMBL" id="KAE8408049.1"/>
    </source>
</evidence>
<dbReference type="Proteomes" id="UP000325579">
    <property type="component" value="Unassembled WGS sequence"/>
</dbReference>
<accession>A0A5N7DPU5</accession>
<dbReference type="RefSeq" id="XP_031945368.1">
    <property type="nucleotide sequence ID" value="XM_032080997.1"/>
</dbReference>
<gene>
    <name evidence="1" type="ORF">BDV37DRAFT_239816</name>
</gene>